<sequence>MSNQIQNYRNVVDQPWGRMFYDLIYNQLNLPNEKRLKILDFGAGFCLTADHYAEHHDVTAAEPNKEMVSLRVRSNNYTLIPKGTEFLSAVADNTYDVVICHNVLEYVDDIDYILIQLERVLKPGGILSIVKHNDLGRAMGYAVLNDNPKAALDLLSKDQAESSMFGDRSVYSNEYLVDFLADQMVLKDVFGIRTFYGLSSNNEIKFTSDWYQSMLALETKAAAMDEYRKIAFFNHLVFEKTADKSSQEMTRNNS</sequence>
<name>A0AC61N3L9_9FIRM</name>
<organism evidence="1 2">
    <name type="scientific">Aristaeella hokkaidonensis</name>
    <dbReference type="NCBI Taxonomy" id="3046382"/>
    <lineage>
        <taxon>Bacteria</taxon>
        <taxon>Bacillati</taxon>
        <taxon>Bacillota</taxon>
        <taxon>Clostridia</taxon>
        <taxon>Eubacteriales</taxon>
        <taxon>Aristaeellaceae</taxon>
        <taxon>Aristaeella</taxon>
    </lineage>
</organism>
<protein>
    <submittedName>
        <fullName evidence="1">Class I SAM-dependent methyltransferase</fullName>
    </submittedName>
</protein>
<accession>A0AC61N3L9</accession>
<reference evidence="1" key="1">
    <citation type="submission" date="2021-01" db="EMBL/GenBank/DDBJ databases">
        <title>Complete genome sequence of Clostridiales bacterium R-7.</title>
        <authorList>
            <person name="Mahoney-Kurpe S.C."/>
            <person name="Palevich N."/>
            <person name="Koike S."/>
            <person name="Moon C.D."/>
            <person name="Attwood G.T."/>
        </authorList>
    </citation>
    <scope>NUCLEOTIDE SEQUENCE</scope>
    <source>
        <strain evidence="1">R-7</strain>
    </source>
</reference>
<evidence type="ECO:0000313" key="2">
    <source>
        <dbReference type="Proteomes" id="UP000682782"/>
    </source>
</evidence>
<keyword evidence="1" id="KW-0489">Methyltransferase</keyword>
<dbReference type="EMBL" id="CP068393">
    <property type="protein sequence ID" value="QUC65986.1"/>
    <property type="molecule type" value="Genomic_DNA"/>
</dbReference>
<evidence type="ECO:0000313" key="1">
    <source>
        <dbReference type="EMBL" id="QUC65986.1"/>
    </source>
</evidence>
<keyword evidence="1" id="KW-0808">Transferase</keyword>
<gene>
    <name evidence="1" type="ORF">JYE49_08870</name>
</gene>
<dbReference type="Proteomes" id="UP000682782">
    <property type="component" value="Chromosome"/>
</dbReference>
<keyword evidence="2" id="KW-1185">Reference proteome</keyword>
<proteinExistence type="predicted"/>